<proteinExistence type="predicted"/>
<dbReference type="Proteomes" id="UP000290289">
    <property type="component" value="Chromosome 15"/>
</dbReference>
<keyword evidence="2" id="KW-1185">Reference proteome</keyword>
<accession>A0A498HUZ6</accession>
<organism evidence="1 2">
    <name type="scientific">Malus domestica</name>
    <name type="common">Apple</name>
    <name type="synonym">Pyrus malus</name>
    <dbReference type="NCBI Taxonomy" id="3750"/>
    <lineage>
        <taxon>Eukaryota</taxon>
        <taxon>Viridiplantae</taxon>
        <taxon>Streptophyta</taxon>
        <taxon>Embryophyta</taxon>
        <taxon>Tracheophyta</taxon>
        <taxon>Spermatophyta</taxon>
        <taxon>Magnoliopsida</taxon>
        <taxon>eudicotyledons</taxon>
        <taxon>Gunneridae</taxon>
        <taxon>Pentapetalae</taxon>
        <taxon>rosids</taxon>
        <taxon>fabids</taxon>
        <taxon>Rosales</taxon>
        <taxon>Rosaceae</taxon>
        <taxon>Amygdaloideae</taxon>
        <taxon>Maleae</taxon>
        <taxon>Malus</taxon>
    </lineage>
</organism>
<protein>
    <submittedName>
        <fullName evidence="1">Uncharacterized protein</fullName>
    </submittedName>
</protein>
<sequence>MLWFMVEVEKLVRVMLLNGRELDTPSTSFSVLVKEKAMAVEGKRIFDDKRKRCTVPDADSCRRVLVEHLSVCRERMEVT</sequence>
<comment type="caution">
    <text evidence="1">The sequence shown here is derived from an EMBL/GenBank/DDBJ whole genome shotgun (WGS) entry which is preliminary data.</text>
</comment>
<dbReference type="AlphaFoldDB" id="A0A498HUZ6"/>
<evidence type="ECO:0000313" key="1">
    <source>
        <dbReference type="EMBL" id="RXH73001.1"/>
    </source>
</evidence>
<name>A0A498HUZ6_MALDO</name>
<gene>
    <name evidence="1" type="ORF">DVH24_012685</name>
</gene>
<reference evidence="1 2" key="1">
    <citation type="submission" date="2018-10" db="EMBL/GenBank/DDBJ databases">
        <title>A high-quality apple genome assembly.</title>
        <authorList>
            <person name="Hu J."/>
        </authorList>
    </citation>
    <scope>NUCLEOTIDE SEQUENCE [LARGE SCALE GENOMIC DNA]</scope>
    <source>
        <strain evidence="2">cv. HFTH1</strain>
        <tissue evidence="1">Young leaf</tissue>
    </source>
</reference>
<dbReference type="EMBL" id="RDQH01000341">
    <property type="protein sequence ID" value="RXH73001.1"/>
    <property type="molecule type" value="Genomic_DNA"/>
</dbReference>
<evidence type="ECO:0000313" key="2">
    <source>
        <dbReference type="Proteomes" id="UP000290289"/>
    </source>
</evidence>